<dbReference type="RefSeq" id="WP_120319572.1">
    <property type="nucleotide sequence ID" value="NZ_BONH01000005.1"/>
</dbReference>
<reference evidence="1 2" key="1">
    <citation type="submission" date="2021-01" db="EMBL/GenBank/DDBJ databases">
        <title>Whole genome shotgun sequence of Catellatospora citrea NBRC 14495.</title>
        <authorList>
            <person name="Komaki H."/>
            <person name="Tamura T."/>
        </authorList>
    </citation>
    <scope>NUCLEOTIDE SEQUENCE [LARGE SCALE GENOMIC DNA]</scope>
    <source>
        <strain evidence="1 2">NBRC 14495</strain>
    </source>
</reference>
<evidence type="ECO:0000313" key="1">
    <source>
        <dbReference type="EMBL" id="GIF96631.1"/>
    </source>
</evidence>
<dbReference type="AlphaFoldDB" id="A0A8J3KB13"/>
<sequence length="67" mass="7211">MHPSPAARDALRRVRLAGAADAWLIGFLADVANLDQATLERMRGALRADRGRAVARQVDTDSPDVVS</sequence>
<proteinExistence type="predicted"/>
<name>A0A8J3KB13_9ACTN</name>
<gene>
    <name evidence="1" type="ORF">Cci01nite_17250</name>
</gene>
<keyword evidence="2" id="KW-1185">Reference proteome</keyword>
<accession>A0A8J3KB13</accession>
<protein>
    <submittedName>
        <fullName evidence="1">Uncharacterized protein</fullName>
    </submittedName>
</protein>
<dbReference type="EMBL" id="BONH01000005">
    <property type="protein sequence ID" value="GIF96631.1"/>
    <property type="molecule type" value="Genomic_DNA"/>
</dbReference>
<comment type="caution">
    <text evidence="1">The sequence shown here is derived from an EMBL/GenBank/DDBJ whole genome shotgun (WGS) entry which is preliminary data.</text>
</comment>
<dbReference type="Proteomes" id="UP000659904">
    <property type="component" value="Unassembled WGS sequence"/>
</dbReference>
<evidence type="ECO:0000313" key="2">
    <source>
        <dbReference type="Proteomes" id="UP000659904"/>
    </source>
</evidence>
<organism evidence="1 2">
    <name type="scientific">Catellatospora citrea</name>
    <dbReference type="NCBI Taxonomy" id="53366"/>
    <lineage>
        <taxon>Bacteria</taxon>
        <taxon>Bacillati</taxon>
        <taxon>Actinomycetota</taxon>
        <taxon>Actinomycetes</taxon>
        <taxon>Micromonosporales</taxon>
        <taxon>Micromonosporaceae</taxon>
        <taxon>Catellatospora</taxon>
    </lineage>
</organism>